<accession>A0A1W1V1Z9</accession>
<protein>
    <submittedName>
        <fullName evidence="1">H-type lectin domain-containing protein</fullName>
    </submittedName>
</protein>
<dbReference type="RefSeq" id="WP_084052664.1">
    <property type="nucleotide sequence ID" value="NZ_FWWT01000013.1"/>
</dbReference>
<organism evidence="1 2">
    <name type="scientific">Desulfonispora thiosulfatigenes DSM 11270</name>
    <dbReference type="NCBI Taxonomy" id="656914"/>
    <lineage>
        <taxon>Bacteria</taxon>
        <taxon>Bacillati</taxon>
        <taxon>Bacillota</taxon>
        <taxon>Clostridia</taxon>
        <taxon>Eubacteriales</taxon>
        <taxon>Peptococcaceae</taxon>
        <taxon>Desulfonispora</taxon>
    </lineage>
</organism>
<dbReference type="SUPFAM" id="SSF141086">
    <property type="entry name" value="Agglutinin HPA-like"/>
    <property type="match status" value="1"/>
</dbReference>
<keyword evidence="2" id="KW-1185">Reference proteome</keyword>
<proteinExistence type="predicted"/>
<reference evidence="1 2" key="1">
    <citation type="submission" date="2017-04" db="EMBL/GenBank/DDBJ databases">
        <authorList>
            <person name="Afonso C.L."/>
            <person name="Miller P.J."/>
            <person name="Scott M.A."/>
            <person name="Spackman E."/>
            <person name="Goraichik I."/>
            <person name="Dimitrov K.M."/>
            <person name="Suarez D.L."/>
            <person name="Swayne D.E."/>
        </authorList>
    </citation>
    <scope>NUCLEOTIDE SEQUENCE [LARGE SCALE GENOMIC DNA]</scope>
    <source>
        <strain evidence="1 2">DSM 11270</strain>
    </source>
</reference>
<keyword evidence="1" id="KW-0430">Lectin</keyword>
<gene>
    <name evidence="1" type="ORF">SAMN00017405_1276</name>
</gene>
<sequence>MYNSQNYMYNQMPMMSQQQPQQQFNPFNPFFPFPQNRSVIDAGSAVKNRTGELNIRFNRRFSSPPIVIVTSYWKGQGSQVSFVDTVTRVNRNGFTVVSDNAASNYYVNWVAVLPE</sequence>
<dbReference type="InterPro" id="IPR037221">
    <property type="entry name" value="H-type_lectin_dom_sf"/>
</dbReference>
<name>A0A1W1V1Z9_DESTI</name>
<dbReference type="Gene3D" id="2.60.40.2080">
    <property type="match status" value="1"/>
</dbReference>
<dbReference type="GO" id="GO:0030246">
    <property type="term" value="F:carbohydrate binding"/>
    <property type="evidence" value="ECO:0007669"/>
    <property type="project" value="UniProtKB-KW"/>
</dbReference>
<evidence type="ECO:0000313" key="2">
    <source>
        <dbReference type="Proteomes" id="UP000192731"/>
    </source>
</evidence>
<dbReference type="EMBL" id="FWWT01000013">
    <property type="protein sequence ID" value="SMB87328.1"/>
    <property type="molecule type" value="Genomic_DNA"/>
</dbReference>
<dbReference type="AlphaFoldDB" id="A0A1W1V1Z9"/>
<dbReference type="Proteomes" id="UP000192731">
    <property type="component" value="Unassembled WGS sequence"/>
</dbReference>
<evidence type="ECO:0000313" key="1">
    <source>
        <dbReference type="EMBL" id="SMB87328.1"/>
    </source>
</evidence>